<comment type="cofactor">
    <cofactor evidence="2">
        <name>Zn(2+)</name>
        <dbReference type="ChEBI" id="CHEBI:29105"/>
    </cofactor>
</comment>
<dbReference type="GO" id="GO:0070573">
    <property type="term" value="F:metallodipeptidase activity"/>
    <property type="evidence" value="ECO:0007669"/>
    <property type="project" value="InterPro"/>
</dbReference>
<dbReference type="EMBL" id="NLAX01000008">
    <property type="protein sequence ID" value="PKS10759.1"/>
    <property type="molecule type" value="Genomic_DNA"/>
</dbReference>
<dbReference type="AlphaFoldDB" id="A0A2N3NE99"/>
<protein>
    <recommendedName>
        <fullName evidence="2">Dipeptidase</fullName>
        <ecNumber evidence="2">3.4.13.19</ecNumber>
    </recommendedName>
</protein>
<keyword evidence="4" id="KW-1185">Reference proteome</keyword>
<evidence type="ECO:0000256" key="2">
    <source>
        <dbReference type="RuleBase" id="RU341113"/>
    </source>
</evidence>
<reference evidence="3 4" key="1">
    <citation type="journal article" date="2017" name="G3 (Bethesda)">
        <title>First Draft Genome Sequence of the Pathogenic Fungus Lomentospora prolificans (Formerly Scedosporium prolificans).</title>
        <authorList>
            <person name="Luo R."/>
            <person name="Zimin A."/>
            <person name="Workman R."/>
            <person name="Fan Y."/>
            <person name="Pertea G."/>
            <person name="Grossman N."/>
            <person name="Wear M.P."/>
            <person name="Jia B."/>
            <person name="Miller H."/>
            <person name="Casadevall A."/>
            <person name="Timp W."/>
            <person name="Zhang S.X."/>
            <person name="Salzberg S.L."/>
        </authorList>
    </citation>
    <scope>NUCLEOTIDE SEQUENCE [LARGE SCALE GENOMIC DNA]</scope>
    <source>
        <strain evidence="3 4">JHH-5317</strain>
    </source>
</reference>
<dbReference type="PANTHER" id="PTHR10443">
    <property type="entry name" value="MICROSOMAL DIPEPTIDASE"/>
    <property type="match status" value="1"/>
</dbReference>
<dbReference type="Gene3D" id="3.20.20.140">
    <property type="entry name" value="Metal-dependent hydrolases"/>
    <property type="match status" value="1"/>
</dbReference>
<dbReference type="GO" id="GO:0046872">
    <property type="term" value="F:metal ion binding"/>
    <property type="evidence" value="ECO:0007669"/>
    <property type="project" value="UniProtKB-UniRule"/>
</dbReference>
<dbReference type="CDD" id="cd01301">
    <property type="entry name" value="rDP_like"/>
    <property type="match status" value="1"/>
</dbReference>
<comment type="similarity">
    <text evidence="2">Belongs to the metallo-dependent hydrolases superfamily. Peptidase M19 family.</text>
</comment>
<keyword evidence="2" id="KW-0479">Metal-binding</keyword>
<dbReference type="InParanoid" id="A0A2N3NE99"/>
<evidence type="ECO:0000313" key="4">
    <source>
        <dbReference type="Proteomes" id="UP000233524"/>
    </source>
</evidence>
<name>A0A2N3NE99_9PEZI</name>
<dbReference type="OrthoDB" id="445695at2759"/>
<keyword evidence="2" id="KW-0862">Zinc</keyword>
<keyword evidence="2" id="KW-0482">Metalloprotease</keyword>
<proteinExistence type="inferred from homology"/>
<dbReference type="GO" id="GO:0006508">
    <property type="term" value="P:proteolysis"/>
    <property type="evidence" value="ECO:0007669"/>
    <property type="project" value="UniProtKB-KW"/>
</dbReference>
<dbReference type="Proteomes" id="UP000233524">
    <property type="component" value="Unassembled WGS sequence"/>
</dbReference>
<dbReference type="Pfam" id="PF01244">
    <property type="entry name" value="Peptidase_M19"/>
    <property type="match status" value="1"/>
</dbReference>
<comment type="caution">
    <text evidence="3">The sequence shown here is derived from an EMBL/GenBank/DDBJ whole genome shotgun (WGS) entry which is preliminary data.</text>
</comment>
<dbReference type="PANTHER" id="PTHR10443:SF12">
    <property type="entry name" value="DIPEPTIDASE"/>
    <property type="match status" value="1"/>
</dbReference>
<sequence>MRFKDRRSYLSLPSKPELPISEAKRSSTGGFPQSRHVTKKRVLAVALSLLSISLLFRPVADNYHAVVPTKHRPSLSSDSIDERVQSILSHTPLIDGHNDMAILIRAVYNNHIYQDNFTTPFEKGGFYGHVDLPRLREGLNGGFFWSVFVPCPADGADFSDENYAESVQFTLQQIDLASRLRAAYPDKFSGNVNSGDALDVFKRGQLISPLGIEGLHQIGNSVANLRRFYDMGVRYSTLTHNCHNKYADAALVEHPIRTAEPKWHGVSAEGKKLVAEMNRIGMIVDLAHTSEETMLHVLGGKDDWEGSQAPIIFSHSSAYSVCPHPRNVKDNVLRLVKERNSLVMINFNPPFIACKESDNDNGLPDDVPEDSNIHQVVKHIMHIGNLIGYDHVGLGSDFDGIERAPDGLEDVSKFPDLIAELLRQGVSDENAAKVAGGNLLRVWRDVDKVAARLQASFAPILEDDLPSLWG</sequence>
<comment type="catalytic activity">
    <reaction evidence="2">
        <text>an L-aminoacyl-L-amino acid + H2O = 2 an L-alpha-amino acid</text>
        <dbReference type="Rhea" id="RHEA:48940"/>
        <dbReference type="ChEBI" id="CHEBI:15377"/>
        <dbReference type="ChEBI" id="CHEBI:59869"/>
        <dbReference type="ChEBI" id="CHEBI:77460"/>
        <dbReference type="EC" id="3.4.13.19"/>
    </reaction>
</comment>
<dbReference type="EC" id="3.4.13.19" evidence="2"/>
<accession>A0A2N3NE99</accession>
<dbReference type="InterPro" id="IPR032466">
    <property type="entry name" value="Metal_Hydrolase"/>
</dbReference>
<organism evidence="3 4">
    <name type="scientific">Lomentospora prolificans</name>
    <dbReference type="NCBI Taxonomy" id="41688"/>
    <lineage>
        <taxon>Eukaryota</taxon>
        <taxon>Fungi</taxon>
        <taxon>Dikarya</taxon>
        <taxon>Ascomycota</taxon>
        <taxon>Pezizomycotina</taxon>
        <taxon>Sordariomycetes</taxon>
        <taxon>Hypocreomycetidae</taxon>
        <taxon>Microascales</taxon>
        <taxon>Microascaceae</taxon>
        <taxon>Lomentospora</taxon>
    </lineage>
</organism>
<keyword evidence="2" id="KW-0645">Protease</keyword>
<keyword evidence="2" id="KW-0378">Hydrolase</keyword>
<dbReference type="PROSITE" id="PS51365">
    <property type="entry name" value="RENAL_DIPEPTIDASE_2"/>
    <property type="match status" value="1"/>
</dbReference>
<dbReference type="SUPFAM" id="SSF51556">
    <property type="entry name" value="Metallo-dependent hydrolases"/>
    <property type="match status" value="1"/>
</dbReference>
<keyword evidence="1 2" id="KW-0224">Dipeptidase</keyword>
<evidence type="ECO:0000313" key="3">
    <source>
        <dbReference type="EMBL" id="PKS10759.1"/>
    </source>
</evidence>
<dbReference type="InterPro" id="IPR008257">
    <property type="entry name" value="Pept_M19"/>
</dbReference>
<evidence type="ECO:0000256" key="1">
    <source>
        <dbReference type="ARBA" id="ARBA00022997"/>
    </source>
</evidence>
<gene>
    <name evidence="3" type="ORF">jhhlp_002516</name>
</gene>
<dbReference type="VEuPathDB" id="FungiDB:jhhlp_002516"/>
<dbReference type="STRING" id="41688.A0A2N3NE99"/>